<accession>A0ABN1QW92</accession>
<dbReference type="Gene3D" id="3.30.559.10">
    <property type="entry name" value="Chloramphenicol acetyltransferase-like domain"/>
    <property type="match status" value="1"/>
</dbReference>
<proteinExistence type="predicted"/>
<gene>
    <name evidence="2" type="ORF">GCM10009560_65580</name>
</gene>
<dbReference type="Pfam" id="PF00668">
    <property type="entry name" value="Condensation"/>
    <property type="match status" value="1"/>
</dbReference>
<dbReference type="Gene3D" id="3.30.559.30">
    <property type="entry name" value="Nonribosomal peptide synthetase, condensation domain"/>
    <property type="match status" value="1"/>
</dbReference>
<dbReference type="PANTHER" id="PTHR45527:SF1">
    <property type="entry name" value="FATTY ACID SYNTHASE"/>
    <property type="match status" value="1"/>
</dbReference>
<comment type="caution">
    <text evidence="2">The sequence shown here is derived from an EMBL/GenBank/DDBJ whole genome shotgun (WGS) entry which is preliminary data.</text>
</comment>
<dbReference type="InterPro" id="IPR001242">
    <property type="entry name" value="Condensation_dom"/>
</dbReference>
<feature type="domain" description="Condensation" evidence="1">
    <location>
        <begin position="7"/>
        <end position="447"/>
    </location>
</feature>
<name>A0ABN1QW92_9ACTN</name>
<dbReference type="InterPro" id="IPR023213">
    <property type="entry name" value="CAT-like_dom_sf"/>
</dbReference>
<dbReference type="SUPFAM" id="SSF52777">
    <property type="entry name" value="CoA-dependent acyltransferases"/>
    <property type="match status" value="2"/>
</dbReference>
<keyword evidence="3" id="KW-1185">Reference proteome</keyword>
<dbReference type="PANTHER" id="PTHR45527">
    <property type="entry name" value="NONRIBOSOMAL PEPTIDE SYNTHETASE"/>
    <property type="match status" value="1"/>
</dbReference>
<organism evidence="2 3">
    <name type="scientific">Nonomuraea longicatena</name>
    <dbReference type="NCBI Taxonomy" id="83682"/>
    <lineage>
        <taxon>Bacteria</taxon>
        <taxon>Bacillati</taxon>
        <taxon>Actinomycetota</taxon>
        <taxon>Actinomycetes</taxon>
        <taxon>Streptosporangiales</taxon>
        <taxon>Streptosporangiaceae</taxon>
        <taxon>Nonomuraea</taxon>
    </lineage>
</organism>
<evidence type="ECO:0000313" key="3">
    <source>
        <dbReference type="Proteomes" id="UP001501578"/>
    </source>
</evidence>
<dbReference type="RefSeq" id="WP_343954073.1">
    <property type="nucleotide sequence ID" value="NZ_BAAAHQ010000042.1"/>
</dbReference>
<reference evidence="2 3" key="1">
    <citation type="journal article" date="2019" name="Int. J. Syst. Evol. Microbiol.">
        <title>The Global Catalogue of Microorganisms (GCM) 10K type strain sequencing project: providing services to taxonomists for standard genome sequencing and annotation.</title>
        <authorList>
            <consortium name="The Broad Institute Genomics Platform"/>
            <consortium name="The Broad Institute Genome Sequencing Center for Infectious Disease"/>
            <person name="Wu L."/>
            <person name="Ma J."/>
        </authorList>
    </citation>
    <scope>NUCLEOTIDE SEQUENCE [LARGE SCALE GENOMIC DNA]</scope>
    <source>
        <strain evidence="2 3">JCM 11136</strain>
    </source>
</reference>
<evidence type="ECO:0000259" key="1">
    <source>
        <dbReference type="Pfam" id="PF00668"/>
    </source>
</evidence>
<evidence type="ECO:0000313" key="2">
    <source>
        <dbReference type="EMBL" id="GAA0948314.1"/>
    </source>
</evidence>
<dbReference type="Proteomes" id="UP001501578">
    <property type="component" value="Unassembled WGS sequence"/>
</dbReference>
<protein>
    <recommendedName>
        <fullName evidence="1">Condensation domain-containing protein</fullName>
    </recommendedName>
</protein>
<dbReference type="EMBL" id="BAAAHQ010000042">
    <property type="protein sequence ID" value="GAA0948314.1"/>
    <property type="molecule type" value="Genomic_DNA"/>
</dbReference>
<sequence length="448" mass="49059">MSKTTRIPVSFAQQLLCAFDSGDPDSGPFGPRHNITWAWRVRGAVDTGTLRAALGDVVARHEVLRTRIERDGDELYQSVAPPCPAEVIERDLSGTAREARARRAEELEIEIEGGAFGIEPLPLLRAFLGRFDQEDSVLVLVAHHAAVDGWSMQVLAGDLAAAYARRRGHAVAERPAPAQYAEFATWQREAAAESVPAAARAYWRERLSGGRMATMTTDHPRSADLPKNTAVIRYAVDADLSAALAAAAKDSRSSPFMVLLAAYNVLLARRTGARDIVVPTIGANRKQSRFQDTVGNFTNFIPLRTDVTGCATFREVIDRTRATCIEAYSREIPFLAVLGEAPELMARAGEDDQALVAFQVLQLPFLIEGERVGDLELTNIPRRLSQQAATEIPDGALWQLDVAPTGEINVYLGFNTHKFNEITMRTLADDLNQVLKDGALDPHAPLRI</sequence>